<evidence type="ECO:0000313" key="4">
    <source>
        <dbReference type="Proteomes" id="UP000494040"/>
    </source>
</evidence>
<sequence length="763" mass="86264">MGVSGLTSFLYRKEDVYFKKFYLKNTPLVIDGNSLAAYVSTHIGGYMTFGGDYDRLGARLEYIFTMLASCGIVPIVIFDGSAEKKKYKTIIARFVGRVLGLYNVSPGYYCAQFFPIMLRAAVRNKLRSLGVTVLQSDFEADREIAAVADKLNAPVLSNDSDFFIFNVLYIPLGMIEFKVEKAGMPCLIFSVENLLCRYDGLEKDVLPLLSVVAGNDYCSGSVFLNFLGKLSKCSNSSFSRSYKTIHSVLYWLKTESYDSAFEKIVSSFPAKQRKTIKKLIKNIVKGYTDLETSLVDYIPEEKLNNIKNAEKDITLSEGIAALTISEESTESDIENDDEIESNVIHCQDDDAEECTFSLNVESDECTFGLKNDSEDDSENEVKTEQLPSWVLERSRVGQFDAVCLTLYNLKSFFMNPQIEEYNMEYAGIVALPVIQYLAGVVLGETEFSLWSRANTNKYEATSVKTSQFSVNVTLENIPKINGSLRKQLLMQALNIEDGRLSKECPEEWVIYLFSVIFWAKSPSSSAKPYHVYSLIMVLIAITTMDHKIGYYRKKNYLQRNKNKIMLLKSNCKKNVKTEVTNPSVKKAHSKVSKDECLLMTESLTPYFMIDRTLRCRKVSSTKFSKAIVHAFSEFQACLQSVMLLNEVLGMAYAPTDITKIYNGTFLYNMTVKLMSKSCYTFLRSFFEQKGASSLAKLFVSLCEILKDYLPEIMTSECSKVKKRKANKSKKKVTTVSVESTIDLVEDTNDFVDPNNKFNLLSCL</sequence>
<feature type="transmembrane region" description="Helical" evidence="2">
    <location>
        <begin position="62"/>
        <end position="78"/>
    </location>
</feature>
<feature type="transmembrane region" description="Helical" evidence="2">
    <location>
        <begin position="90"/>
        <end position="109"/>
    </location>
</feature>
<dbReference type="AlphaFoldDB" id="A0A8I6RNR7"/>
<dbReference type="EnsemblMetazoa" id="XM_014391545.2">
    <property type="protein sequence ID" value="XP_014247031.1"/>
    <property type="gene ID" value="LOC106665251"/>
</dbReference>
<protein>
    <recommendedName>
        <fullName evidence="5">Protein asteroid</fullName>
    </recommendedName>
</protein>
<keyword evidence="2" id="KW-1133">Transmembrane helix</keyword>
<name>A0A8I6RNR7_CIMLE</name>
<dbReference type="KEGG" id="clec:106665251"/>
<keyword evidence="2" id="KW-0472">Membrane</keyword>
<dbReference type="PANTHER" id="PTHR15665:SF1">
    <property type="entry name" value="PROTEIN ASTEROID HOMOLOG 1"/>
    <property type="match status" value="1"/>
</dbReference>
<evidence type="ECO:0000256" key="1">
    <source>
        <dbReference type="ARBA" id="ARBA00007398"/>
    </source>
</evidence>
<comment type="similarity">
    <text evidence="1">Belongs to the asteroid family.</text>
</comment>
<dbReference type="PRINTS" id="PR00853">
    <property type="entry name" value="XPGRADSUPER"/>
</dbReference>
<dbReference type="OrthoDB" id="25987at2759"/>
<proteinExistence type="inferred from homology"/>
<keyword evidence="2" id="KW-0812">Transmembrane</keyword>
<dbReference type="PANTHER" id="PTHR15665">
    <property type="entry name" value="ASTEROID PROTEIN"/>
    <property type="match status" value="1"/>
</dbReference>
<accession>A0A8I6RNR7</accession>
<gene>
    <name evidence="3" type="primary">106665251</name>
</gene>
<keyword evidence="4" id="KW-1185">Reference proteome</keyword>
<dbReference type="Proteomes" id="UP000494040">
    <property type="component" value="Unassembled WGS sequence"/>
</dbReference>
<evidence type="ECO:0000313" key="3">
    <source>
        <dbReference type="EnsemblMetazoa" id="XP_014247031.1"/>
    </source>
</evidence>
<dbReference type="InterPro" id="IPR029060">
    <property type="entry name" value="PIN-like_dom_sf"/>
</dbReference>
<dbReference type="InterPro" id="IPR026832">
    <property type="entry name" value="Asteroid"/>
</dbReference>
<dbReference type="OMA" id="VMRCVFE"/>
<dbReference type="SUPFAM" id="SSF88723">
    <property type="entry name" value="PIN domain-like"/>
    <property type="match status" value="1"/>
</dbReference>
<evidence type="ECO:0000256" key="2">
    <source>
        <dbReference type="SAM" id="Phobius"/>
    </source>
</evidence>
<dbReference type="Gene3D" id="3.40.50.1010">
    <property type="entry name" value="5'-nuclease"/>
    <property type="match status" value="2"/>
</dbReference>
<reference evidence="3" key="1">
    <citation type="submission" date="2022-01" db="UniProtKB">
        <authorList>
            <consortium name="EnsemblMetazoa"/>
        </authorList>
    </citation>
    <scope>IDENTIFICATION</scope>
</reference>
<dbReference type="InterPro" id="IPR006084">
    <property type="entry name" value="XPG/Rad2"/>
</dbReference>
<evidence type="ECO:0008006" key="5">
    <source>
        <dbReference type="Google" id="ProtNLM"/>
    </source>
</evidence>
<organism evidence="3 4">
    <name type="scientific">Cimex lectularius</name>
    <name type="common">Bed bug</name>
    <name type="synonym">Acanthia lectularia</name>
    <dbReference type="NCBI Taxonomy" id="79782"/>
    <lineage>
        <taxon>Eukaryota</taxon>
        <taxon>Metazoa</taxon>
        <taxon>Ecdysozoa</taxon>
        <taxon>Arthropoda</taxon>
        <taxon>Hexapoda</taxon>
        <taxon>Insecta</taxon>
        <taxon>Pterygota</taxon>
        <taxon>Neoptera</taxon>
        <taxon>Paraneoptera</taxon>
        <taxon>Hemiptera</taxon>
        <taxon>Heteroptera</taxon>
        <taxon>Panheteroptera</taxon>
        <taxon>Cimicomorpha</taxon>
        <taxon>Cimicidae</taxon>
        <taxon>Cimex</taxon>
    </lineage>
</organism>